<sequence length="151" mass="16665">MDHSSDTATPPLAADFRAVAEGKAAKKGKQRKTPPPFSLRLTFEERAQLEREAGDMPLGAYIRSRLFNTATAPRKRERRPVKDYQVLAKVLGELGRSRLANNLNQLAKAANSGSLPVTPDTERELRVTCEAVQAIRYDLIEALGLHAEDTP</sequence>
<protein>
    <recommendedName>
        <fullName evidence="1">Bacterial mobilisation domain-containing protein</fullName>
    </recommendedName>
</protein>
<organism evidence="2 3">
    <name type="scientific">Cellvibrio japonicus (strain Ueda107)</name>
    <name type="common">Pseudomonas fluorescens subsp. cellulosa</name>
    <dbReference type="NCBI Taxonomy" id="498211"/>
    <lineage>
        <taxon>Bacteria</taxon>
        <taxon>Pseudomonadati</taxon>
        <taxon>Pseudomonadota</taxon>
        <taxon>Gammaproteobacteria</taxon>
        <taxon>Cellvibrionales</taxon>
        <taxon>Cellvibrionaceae</taxon>
        <taxon>Cellvibrio</taxon>
    </lineage>
</organism>
<name>B3PC92_CELJU</name>
<accession>B3PC92</accession>
<dbReference type="RefSeq" id="WP_012486852.1">
    <property type="nucleotide sequence ID" value="NC_010995.1"/>
</dbReference>
<keyword evidence="3" id="KW-1185">Reference proteome</keyword>
<reference evidence="2 3" key="1">
    <citation type="journal article" date="2008" name="J. Bacteriol.">
        <title>Insights into plant cell wall degradation from the genome sequence of the soil bacterium Cellvibrio japonicus.</title>
        <authorList>
            <person name="Deboy R.T."/>
            <person name="Mongodin E.F."/>
            <person name="Fouts D.E."/>
            <person name="Tailford L.E."/>
            <person name="Khouri H."/>
            <person name="Emerson J.B."/>
            <person name="Mohamoud Y."/>
            <person name="Watkins K."/>
            <person name="Henrissat B."/>
            <person name="Gilbert H.J."/>
            <person name="Nelson K.E."/>
        </authorList>
    </citation>
    <scope>NUCLEOTIDE SEQUENCE [LARGE SCALE GENOMIC DNA]</scope>
    <source>
        <strain evidence="2 3">Ueda107</strain>
    </source>
</reference>
<dbReference type="HOGENOM" id="CLU_146726_0_0_6"/>
<feature type="domain" description="Bacterial mobilisation" evidence="1">
    <location>
        <begin position="97"/>
        <end position="114"/>
    </location>
</feature>
<dbReference type="Pfam" id="PF05713">
    <property type="entry name" value="MobC"/>
    <property type="match status" value="1"/>
</dbReference>
<dbReference type="EMBL" id="CP000934">
    <property type="protein sequence ID" value="ACE85218.1"/>
    <property type="molecule type" value="Genomic_DNA"/>
</dbReference>
<evidence type="ECO:0000259" key="1">
    <source>
        <dbReference type="Pfam" id="PF05713"/>
    </source>
</evidence>
<proteinExistence type="predicted"/>
<evidence type="ECO:0000313" key="2">
    <source>
        <dbReference type="EMBL" id="ACE85218.1"/>
    </source>
</evidence>
<dbReference type="InterPro" id="IPR008687">
    <property type="entry name" value="MobC"/>
</dbReference>
<dbReference type="KEGG" id="cja:CJA_1205"/>
<evidence type="ECO:0000313" key="3">
    <source>
        <dbReference type="Proteomes" id="UP000001036"/>
    </source>
</evidence>
<dbReference type="OrthoDB" id="8548224at2"/>
<dbReference type="AlphaFoldDB" id="B3PC92"/>
<gene>
    <name evidence="2" type="ordered locus">CJA_1205</name>
</gene>
<dbReference type="Proteomes" id="UP000001036">
    <property type="component" value="Chromosome"/>
</dbReference>
<dbReference type="STRING" id="498211.CJA_1205"/>
<dbReference type="eggNOG" id="ENOG5031IMH">
    <property type="taxonomic scope" value="Bacteria"/>
</dbReference>